<sequence>MSTVHRRITRYLPLRTSEGRKKWDRPVWSNPIIRLKYKERAATRSPEAKDHGAQSSAERSGAGRRHRSVACLTPAAGLHLAWLWASPRRESVRKTPTIARRGELRGCRAFPPQAFCAEFLPLSWSHDSRKMSKKAQGSNDSSISRHGYLGRNIRPFPPNTPRPDTWRRDSVSAGTSPLPW</sequence>
<gene>
    <name evidence="2" type="ORF">FB567DRAFT_16442</name>
</gene>
<evidence type="ECO:0000256" key="1">
    <source>
        <dbReference type="SAM" id="MobiDB-lite"/>
    </source>
</evidence>
<name>A0A8K0RJG1_9PLEO</name>
<feature type="region of interest" description="Disordered" evidence="1">
    <location>
        <begin position="130"/>
        <end position="180"/>
    </location>
</feature>
<protein>
    <submittedName>
        <fullName evidence="2">Uncharacterized protein</fullName>
    </submittedName>
</protein>
<evidence type="ECO:0000313" key="2">
    <source>
        <dbReference type="EMBL" id="KAH7094947.1"/>
    </source>
</evidence>
<comment type="caution">
    <text evidence="2">The sequence shown here is derived from an EMBL/GenBank/DDBJ whole genome shotgun (WGS) entry which is preliminary data.</text>
</comment>
<accession>A0A8K0RJG1</accession>
<proteinExistence type="predicted"/>
<organism evidence="2 3">
    <name type="scientific">Paraphoma chrysanthemicola</name>
    <dbReference type="NCBI Taxonomy" id="798071"/>
    <lineage>
        <taxon>Eukaryota</taxon>
        <taxon>Fungi</taxon>
        <taxon>Dikarya</taxon>
        <taxon>Ascomycota</taxon>
        <taxon>Pezizomycotina</taxon>
        <taxon>Dothideomycetes</taxon>
        <taxon>Pleosporomycetidae</taxon>
        <taxon>Pleosporales</taxon>
        <taxon>Pleosporineae</taxon>
        <taxon>Phaeosphaeriaceae</taxon>
        <taxon>Paraphoma</taxon>
    </lineage>
</organism>
<feature type="region of interest" description="Disordered" evidence="1">
    <location>
        <begin position="39"/>
        <end position="68"/>
    </location>
</feature>
<keyword evidence="3" id="KW-1185">Reference proteome</keyword>
<evidence type="ECO:0000313" key="3">
    <source>
        <dbReference type="Proteomes" id="UP000813461"/>
    </source>
</evidence>
<dbReference type="Proteomes" id="UP000813461">
    <property type="component" value="Unassembled WGS sequence"/>
</dbReference>
<feature type="compositionally biased region" description="Basic and acidic residues" evidence="1">
    <location>
        <begin position="39"/>
        <end position="52"/>
    </location>
</feature>
<reference evidence="2" key="1">
    <citation type="journal article" date="2021" name="Nat. Commun.">
        <title>Genetic determinants of endophytism in the Arabidopsis root mycobiome.</title>
        <authorList>
            <person name="Mesny F."/>
            <person name="Miyauchi S."/>
            <person name="Thiergart T."/>
            <person name="Pickel B."/>
            <person name="Atanasova L."/>
            <person name="Karlsson M."/>
            <person name="Huettel B."/>
            <person name="Barry K.W."/>
            <person name="Haridas S."/>
            <person name="Chen C."/>
            <person name="Bauer D."/>
            <person name="Andreopoulos W."/>
            <person name="Pangilinan J."/>
            <person name="LaButti K."/>
            <person name="Riley R."/>
            <person name="Lipzen A."/>
            <person name="Clum A."/>
            <person name="Drula E."/>
            <person name="Henrissat B."/>
            <person name="Kohler A."/>
            <person name="Grigoriev I.V."/>
            <person name="Martin F.M."/>
            <person name="Hacquard S."/>
        </authorList>
    </citation>
    <scope>NUCLEOTIDE SEQUENCE</scope>
    <source>
        <strain evidence="2">MPI-SDFR-AT-0120</strain>
    </source>
</reference>
<dbReference type="EMBL" id="JAGMVJ010000001">
    <property type="protein sequence ID" value="KAH7094947.1"/>
    <property type="molecule type" value="Genomic_DNA"/>
</dbReference>
<dbReference type="AlphaFoldDB" id="A0A8K0RJG1"/>
<feature type="compositionally biased region" description="Polar residues" evidence="1">
    <location>
        <begin position="135"/>
        <end position="144"/>
    </location>
</feature>